<name>A0ABQ7YRT8_BRANA</name>
<feature type="active site" description="Charge relay system" evidence="7">
    <location>
        <position position="1410"/>
    </location>
</feature>
<dbReference type="InterPro" id="IPR022398">
    <property type="entry name" value="Peptidase_S8_His-AS"/>
</dbReference>
<comment type="similarity">
    <text evidence="1">Belongs to the phosphosulfolactate synthase family.</text>
</comment>
<dbReference type="InterPro" id="IPR023828">
    <property type="entry name" value="Peptidase_S8_Ser-AS"/>
</dbReference>
<keyword evidence="3 7" id="KW-0645">Protease</keyword>
<evidence type="ECO:0000259" key="9">
    <source>
        <dbReference type="Pfam" id="PF00082"/>
    </source>
</evidence>
<dbReference type="SUPFAM" id="SSF102110">
    <property type="entry name" value="(2r)-phospho-3-sulfolactate synthase ComA"/>
    <property type="match status" value="1"/>
</dbReference>
<dbReference type="InterPro" id="IPR036112">
    <property type="entry name" value="ComA_synth_sf"/>
</dbReference>
<organism evidence="12 13">
    <name type="scientific">Brassica napus</name>
    <name type="common">Rape</name>
    <dbReference type="NCBI Taxonomy" id="3708"/>
    <lineage>
        <taxon>Eukaryota</taxon>
        <taxon>Viridiplantae</taxon>
        <taxon>Streptophyta</taxon>
        <taxon>Embryophyta</taxon>
        <taxon>Tracheophyta</taxon>
        <taxon>Spermatophyta</taxon>
        <taxon>Magnoliopsida</taxon>
        <taxon>eudicotyledons</taxon>
        <taxon>Gunneridae</taxon>
        <taxon>Pentapetalae</taxon>
        <taxon>rosids</taxon>
        <taxon>malvids</taxon>
        <taxon>Brassicales</taxon>
        <taxon>Brassicaceae</taxon>
        <taxon>Brassiceae</taxon>
        <taxon>Brassica</taxon>
    </lineage>
</organism>
<evidence type="ECO:0000256" key="5">
    <source>
        <dbReference type="ARBA" id="ARBA00022801"/>
    </source>
</evidence>
<dbReference type="Proteomes" id="UP000824890">
    <property type="component" value="Unassembled WGS sequence"/>
</dbReference>
<dbReference type="Gene3D" id="2.60.40.2310">
    <property type="match status" value="2"/>
</dbReference>
<feature type="domain" description="Subtilisin-like protease fibronectin type-III" evidence="11">
    <location>
        <begin position="1834"/>
        <end position="1930"/>
    </location>
</feature>
<dbReference type="InterPro" id="IPR013785">
    <property type="entry name" value="Aldolase_TIM"/>
</dbReference>
<dbReference type="InterPro" id="IPR036852">
    <property type="entry name" value="Peptidase_S8/S53_dom_sf"/>
</dbReference>
<evidence type="ECO:0000313" key="13">
    <source>
        <dbReference type="Proteomes" id="UP000824890"/>
    </source>
</evidence>
<feature type="active site" description="Charge relay system" evidence="7">
    <location>
        <position position="1336"/>
    </location>
</feature>
<dbReference type="Pfam" id="PF17766">
    <property type="entry name" value="fn3_6"/>
    <property type="match status" value="2"/>
</dbReference>
<evidence type="ECO:0000259" key="11">
    <source>
        <dbReference type="Pfam" id="PF17766"/>
    </source>
</evidence>
<dbReference type="Gene3D" id="3.30.70.80">
    <property type="entry name" value="Peptidase S8 propeptide/proteinase inhibitor I9"/>
    <property type="match status" value="2"/>
</dbReference>
<gene>
    <name evidence="12" type="ORF">HID58_077957</name>
</gene>
<feature type="region of interest" description="Disordered" evidence="8">
    <location>
        <begin position="1"/>
        <end position="33"/>
    </location>
</feature>
<dbReference type="Pfam" id="PF00082">
    <property type="entry name" value="Peptidase_S8"/>
    <property type="match status" value="2"/>
</dbReference>
<protein>
    <submittedName>
        <fullName evidence="12">Uncharacterized protein</fullName>
    </submittedName>
</protein>
<dbReference type="InterPro" id="IPR003830">
    <property type="entry name" value="ComA_synth"/>
</dbReference>
<feature type="domain" description="Peptidase S8/S53" evidence="9">
    <location>
        <begin position="1327"/>
        <end position="1755"/>
    </location>
</feature>
<dbReference type="PANTHER" id="PTHR10795">
    <property type="entry name" value="PROPROTEIN CONVERTASE SUBTILISIN/KEXIN"/>
    <property type="match status" value="1"/>
</dbReference>
<evidence type="ECO:0000256" key="4">
    <source>
        <dbReference type="ARBA" id="ARBA00022729"/>
    </source>
</evidence>
<keyword evidence="13" id="KW-1185">Reference proteome</keyword>
<dbReference type="CDD" id="cd02120">
    <property type="entry name" value="PA_subtilisin_like"/>
    <property type="match status" value="2"/>
</dbReference>
<dbReference type="PRINTS" id="PR00723">
    <property type="entry name" value="SUBTILISIN"/>
</dbReference>
<sequence>MSLKNLSHLSLTSHDSTISSISPTTDRQRDSINSGDDTTNIFIIYHLRRTNRKTKRFVSLPSPSSLDDEISRVCATRRFFARRRRRQIPANLPALSSPTKNTKLPSQIKGLHFGNTRWAERLKKASNKVKHVSNDKRVNRFSRRTKKIGWRIVEDGGWKSFEENEDRPEKPRRYGVTEMRGPRYSVLSQNVLQEIFESMGQFVDGLKFSGGSNSLIPKSFIKQAIDMAHEHDVYVSTGDWAEHVLRSGGPSGFKEYIEECKQLGFDTIELNANSLEVPEDTLLRYVRMIKNGGLRAKPIFAVKFNKSDIPGRRNRAFGSYVVPEPRSSEFVEDIDLLIRKAERCLEAGADTIMIDADDVCNYADSIRADIIAKVIGRLGVEKTMFEASDAKLAEWFIKRYGPNVNLYVDHSQIMDLECLRGRHLAFAFLANVTSAGPPEADFIGGPGQGGGAPDPARVEEPPVVVPFVPKSPVYIIYLGATKHDDPKLVAQSHLEILKSVLGSEEAAKSSMIYNYQYGFSGFAAKLKPAEAQKLKNHPEVITLVINRKLVMQTTRTWDYLGLFSTPASSKGLLQGSNMGSGAIIGVIDSGIWSESGVFDDNGYGPTPKQWKGQCVSGDQFKAEDCNKKLIGAKYYMDGLNADLATSINSSTEHISPRDHNGHGTQVSSTVAGSFLSNLTFSGLSAGSIMRGAAPKAHIAMYKACWDVQGGMCSVADVWKAFDEAINDGVDVLSVSIGGLSKVRSLDVEVDIAIPALHAVNKGITVVSPAGNGGPRGTTVINISPWIITVAATTLDRSLSAFITLDNNQTFMGQSMYTGPELGFTDVMFSEDQSSVATVKGKVVMYFEKEKPMPGPEILQRNGAVGVIYVRTPSSRLECPANFPCIYIDIDIGSKIYFHMETTSSPKVKISPFKAVIGESVASTVGGSSSRGPSSFSPAILKPDIAAPGLNLLTPRIPTDEDTSEFAYSGTSMATPVIAGIVALLKISHPTWSPAAIKSAIVTTARSTDPYGEPLTAEGTTPKIADAFDYGGGLVDMEKATNPGLVYDMDMNDYVHYLCSAALYTDKRVSALTGNVTTKCPSSSSSILDINVPSITIPDLKGNVKVITRTVTNVGPVDSVYKPVIKAPLGFDVKVSPEELVFNKGTSKAAFTVSVSSGSYKVNTGFFFGSLTWSDGLHNVTIPVSVRTSFIDNFYLSKAFLIIGFLFLLDCVFAQECTTEEPKVYVVHLGAKQHDDPELILASHQKMLESVFNSSEAAKESIVYNYRHGFSGFAARLTSSQAKKLKDRPDVFSVASNRKLTLQTTRTFDYLGLSPNQPSGILHDSNMGSELVIGIIDSGIWPESAGFSDEGLGPIPKHWKGKCVAGREFDPAKHCNKKIVGARYYTNRFTEKTGKNISPDEYLSPRGLVSHGTECASIAAGAFVPDVSYNGLAPGLMRGAAPKARIAVYKVVFDSEEVGSGVSDCTMAIDDAINDGVDVISISLGPNGPPYHTYTTVGEDSELGSFHAVMKGIPVVMAGSNSGPGAYTVSNGAPWMFTVGASTIDRSFYVDVTLGNNLTIPCQALYTGDEVSAKLIYVEDWQTDTSDRKGKISLTFLKDDSDILFAVNTLGGAGAIIARGSDYSTEIFFEKPGIATNYEVGSKILQYIRSTSSPTVRISRGKTFVGRPKQTTVAAFSGRGPNPSAPAILKPDIVAPGALILSADITDGYFTGFAISQGTSFSAPAVAGIVLLLKSLHPDWSPAALKSAIMTTAWKTDPFGDPIYSESMPRKLADPFDYGGGLVNPQRARDPGLVYDLNLDDYIHFFCASGYNDTSIALLTGKDAKCPSPLPYILDFNYPAITIPELKDEVTVSRTVTNVGPVDSVYRAVIEPPRGVKIAVEPETLVFNSSSKILGFKVRVTTSHKSNMPVYLFGSFTWTDGTRNVTIPLSVRTRTDTEWDLREFSSVAAWKESSSVAGLGWTITERNGLSTFSGTEASVFSPLMATNLRNASSSSQM</sequence>
<evidence type="ECO:0000256" key="7">
    <source>
        <dbReference type="PROSITE-ProRule" id="PRU01240"/>
    </source>
</evidence>
<dbReference type="Pfam" id="PF05922">
    <property type="entry name" value="Inhibitor_I9"/>
    <property type="match status" value="2"/>
</dbReference>
<evidence type="ECO:0000256" key="8">
    <source>
        <dbReference type="SAM" id="MobiDB-lite"/>
    </source>
</evidence>
<dbReference type="PROSITE" id="PS00137">
    <property type="entry name" value="SUBTILASE_HIS"/>
    <property type="match status" value="1"/>
</dbReference>
<evidence type="ECO:0000259" key="10">
    <source>
        <dbReference type="Pfam" id="PF05922"/>
    </source>
</evidence>
<evidence type="ECO:0000256" key="2">
    <source>
        <dbReference type="ARBA" id="ARBA00011073"/>
    </source>
</evidence>
<dbReference type="InterPro" id="IPR041469">
    <property type="entry name" value="Subtilisin-like_FN3"/>
</dbReference>
<reference evidence="12 13" key="1">
    <citation type="submission" date="2021-05" db="EMBL/GenBank/DDBJ databases">
        <title>Genome Assembly of Synthetic Allotetraploid Brassica napus Reveals Homoeologous Exchanges between Subgenomes.</title>
        <authorList>
            <person name="Davis J.T."/>
        </authorList>
    </citation>
    <scope>NUCLEOTIDE SEQUENCE [LARGE SCALE GENOMIC DNA]</scope>
    <source>
        <strain evidence="13">cv. Da-Ae</strain>
        <tissue evidence="12">Seedling</tissue>
    </source>
</reference>
<evidence type="ECO:0000256" key="6">
    <source>
        <dbReference type="ARBA" id="ARBA00022825"/>
    </source>
</evidence>
<feature type="compositionally biased region" description="Low complexity" evidence="8">
    <location>
        <begin position="7"/>
        <end position="25"/>
    </location>
</feature>
<dbReference type="Pfam" id="PF02679">
    <property type="entry name" value="ComA"/>
    <property type="match status" value="1"/>
</dbReference>
<dbReference type="Gene3D" id="3.40.50.200">
    <property type="entry name" value="Peptidase S8/S53 domain"/>
    <property type="match status" value="2"/>
</dbReference>
<dbReference type="Gene3D" id="3.50.30.30">
    <property type="match status" value="2"/>
</dbReference>
<dbReference type="InterPro" id="IPR010259">
    <property type="entry name" value="S8pro/Inhibitor_I9"/>
</dbReference>
<feature type="active site" description="Charge relay system" evidence="7">
    <location>
        <position position="971"/>
    </location>
</feature>
<dbReference type="PROSITE" id="PS00138">
    <property type="entry name" value="SUBTILASE_SER"/>
    <property type="match status" value="2"/>
</dbReference>
<dbReference type="InterPro" id="IPR037045">
    <property type="entry name" value="S8pro/Inhibitor_I9_sf"/>
</dbReference>
<dbReference type="PROSITE" id="PS51892">
    <property type="entry name" value="SUBTILASE"/>
    <property type="match status" value="2"/>
</dbReference>
<feature type="active site" description="Charge relay system" evidence="7">
    <location>
        <position position="1719"/>
    </location>
</feature>
<evidence type="ECO:0000256" key="1">
    <source>
        <dbReference type="ARBA" id="ARBA00010424"/>
    </source>
</evidence>
<dbReference type="InterPro" id="IPR034197">
    <property type="entry name" value="Peptidases_S8_3"/>
</dbReference>
<feature type="active site" description="Charge relay system" evidence="7">
    <location>
        <position position="588"/>
    </location>
</feature>
<dbReference type="InterPro" id="IPR015500">
    <property type="entry name" value="Peptidase_S8_subtilisin-rel"/>
</dbReference>
<dbReference type="InterPro" id="IPR000209">
    <property type="entry name" value="Peptidase_S8/S53_dom"/>
</dbReference>
<dbReference type="SUPFAM" id="SSF52743">
    <property type="entry name" value="Subtilisin-like"/>
    <property type="match status" value="2"/>
</dbReference>
<dbReference type="CDD" id="cd04852">
    <property type="entry name" value="Peptidases_S8_3"/>
    <property type="match status" value="2"/>
</dbReference>
<keyword evidence="5 7" id="KW-0378">Hydrolase</keyword>
<dbReference type="Gene3D" id="3.20.20.70">
    <property type="entry name" value="Aldolase class I"/>
    <property type="match status" value="1"/>
</dbReference>
<evidence type="ECO:0000313" key="12">
    <source>
        <dbReference type="EMBL" id="KAH0870935.1"/>
    </source>
</evidence>
<comment type="similarity">
    <text evidence="2 7">Belongs to the peptidase S8 family.</text>
</comment>
<keyword evidence="6 7" id="KW-0720">Serine protease</keyword>
<proteinExistence type="inferred from homology"/>
<comment type="caution">
    <text evidence="12">The sequence shown here is derived from an EMBL/GenBank/DDBJ whole genome shotgun (WGS) entry which is preliminary data.</text>
</comment>
<feature type="domain" description="Inhibitor I9" evidence="10">
    <location>
        <begin position="1223"/>
        <end position="1301"/>
    </location>
</feature>
<keyword evidence="4" id="KW-0732">Signal</keyword>
<accession>A0ABQ7YRT8</accession>
<feature type="domain" description="Subtilisin-like protease fibronectin type-III" evidence="11">
    <location>
        <begin position="1088"/>
        <end position="1185"/>
    </location>
</feature>
<evidence type="ECO:0000256" key="3">
    <source>
        <dbReference type="ARBA" id="ARBA00022670"/>
    </source>
</evidence>
<dbReference type="InterPro" id="IPR045051">
    <property type="entry name" value="SBT"/>
</dbReference>
<feature type="active site" description="Charge relay system" evidence="7">
    <location>
        <position position="662"/>
    </location>
</feature>
<dbReference type="EMBL" id="JAGKQM010000017">
    <property type="protein sequence ID" value="KAH0870935.1"/>
    <property type="molecule type" value="Genomic_DNA"/>
</dbReference>
<feature type="domain" description="Peptidase S8/S53" evidence="9">
    <location>
        <begin position="579"/>
        <end position="1007"/>
    </location>
</feature>
<feature type="domain" description="Inhibitor I9" evidence="10">
    <location>
        <begin position="473"/>
        <end position="545"/>
    </location>
</feature>